<feature type="domain" description="Response regulatory" evidence="7">
    <location>
        <begin position="5"/>
        <end position="123"/>
    </location>
</feature>
<keyword evidence="3" id="KW-0805">Transcription regulation</keyword>
<dbReference type="PANTHER" id="PTHR48111:SF21">
    <property type="entry name" value="DNA-BINDING DUAL MASTER TRANSCRIPTIONAL REGULATOR RPAA"/>
    <property type="match status" value="1"/>
</dbReference>
<proteinExistence type="predicted"/>
<evidence type="ECO:0000259" key="7">
    <source>
        <dbReference type="PROSITE" id="PS50110"/>
    </source>
</evidence>
<evidence type="ECO:0000313" key="9">
    <source>
        <dbReference type="Proteomes" id="UP000472320"/>
    </source>
</evidence>
<evidence type="ECO:0000313" key="8">
    <source>
        <dbReference type="EMBL" id="MTW13346.1"/>
    </source>
</evidence>
<evidence type="ECO:0000256" key="3">
    <source>
        <dbReference type="ARBA" id="ARBA00023015"/>
    </source>
</evidence>
<evidence type="ECO:0000256" key="5">
    <source>
        <dbReference type="ARBA" id="ARBA00023163"/>
    </source>
</evidence>
<evidence type="ECO:0000256" key="2">
    <source>
        <dbReference type="ARBA" id="ARBA00023012"/>
    </source>
</evidence>
<keyword evidence="1 6" id="KW-0597">Phosphoprotein</keyword>
<keyword evidence="9" id="KW-1185">Reference proteome</keyword>
<dbReference type="GO" id="GO:0000976">
    <property type="term" value="F:transcription cis-regulatory region binding"/>
    <property type="evidence" value="ECO:0007669"/>
    <property type="project" value="TreeGrafter"/>
</dbReference>
<dbReference type="OrthoDB" id="9800897at2"/>
<dbReference type="GO" id="GO:0006355">
    <property type="term" value="P:regulation of DNA-templated transcription"/>
    <property type="evidence" value="ECO:0007669"/>
    <property type="project" value="TreeGrafter"/>
</dbReference>
<accession>A0A6L6QNW6</accession>
<dbReference type="Proteomes" id="UP000472320">
    <property type="component" value="Unassembled WGS sequence"/>
</dbReference>
<dbReference type="RefSeq" id="WP_155456266.1">
    <property type="nucleotide sequence ID" value="NZ_WNKX01000021.1"/>
</dbReference>
<gene>
    <name evidence="8" type="ORF">GM658_22305</name>
</gene>
<name>A0A6L6QNW6_9BURK</name>
<organism evidence="8 9">
    <name type="scientific">Massilia eburnea</name>
    <dbReference type="NCBI Taxonomy" id="1776165"/>
    <lineage>
        <taxon>Bacteria</taxon>
        <taxon>Pseudomonadati</taxon>
        <taxon>Pseudomonadota</taxon>
        <taxon>Betaproteobacteria</taxon>
        <taxon>Burkholderiales</taxon>
        <taxon>Oxalobacteraceae</taxon>
        <taxon>Telluria group</taxon>
        <taxon>Massilia</taxon>
    </lineage>
</organism>
<dbReference type="GO" id="GO:0000156">
    <property type="term" value="F:phosphorelay response regulator activity"/>
    <property type="evidence" value="ECO:0007669"/>
    <property type="project" value="TreeGrafter"/>
</dbReference>
<dbReference type="PANTHER" id="PTHR48111">
    <property type="entry name" value="REGULATOR OF RPOS"/>
    <property type="match status" value="1"/>
</dbReference>
<reference evidence="8 9" key="1">
    <citation type="submission" date="2019-11" db="EMBL/GenBank/DDBJ databases">
        <title>Type strains purchased from KCTC, JCM and DSMZ.</title>
        <authorList>
            <person name="Lu H."/>
        </authorList>
    </citation>
    <scope>NUCLEOTIDE SEQUENCE [LARGE SCALE GENOMIC DNA]</scope>
    <source>
        <strain evidence="8 9">JCM 31587</strain>
    </source>
</reference>
<keyword evidence="2" id="KW-0902">Two-component regulatory system</keyword>
<dbReference type="InterPro" id="IPR039420">
    <property type="entry name" value="WalR-like"/>
</dbReference>
<dbReference type="GO" id="GO:0005829">
    <property type="term" value="C:cytosol"/>
    <property type="evidence" value="ECO:0007669"/>
    <property type="project" value="TreeGrafter"/>
</dbReference>
<sequence length="125" mass="14164">MPDTSILVIEDDEHIGQILTFILQRQGYKTTLAADGLAARKEIMSTNTPPSLVLLDVMLPYIDGFELVQIIRAQQGWQEVPIVMLTAKHTEKDIVRALDEGANDYVVKPFQPNELLARVRRHLKE</sequence>
<dbReference type="InterPro" id="IPR001789">
    <property type="entry name" value="Sig_transdc_resp-reg_receiver"/>
</dbReference>
<dbReference type="InterPro" id="IPR011006">
    <property type="entry name" value="CheY-like_superfamily"/>
</dbReference>
<evidence type="ECO:0000256" key="6">
    <source>
        <dbReference type="PROSITE-ProRule" id="PRU00169"/>
    </source>
</evidence>
<dbReference type="Gene3D" id="3.40.50.2300">
    <property type="match status" value="1"/>
</dbReference>
<dbReference type="EMBL" id="WNKX01000021">
    <property type="protein sequence ID" value="MTW13346.1"/>
    <property type="molecule type" value="Genomic_DNA"/>
</dbReference>
<keyword evidence="4" id="KW-0238">DNA-binding</keyword>
<dbReference type="PROSITE" id="PS50110">
    <property type="entry name" value="RESPONSE_REGULATORY"/>
    <property type="match status" value="1"/>
</dbReference>
<feature type="modified residue" description="4-aspartylphosphate" evidence="6">
    <location>
        <position position="56"/>
    </location>
</feature>
<protein>
    <submittedName>
        <fullName evidence="8">Response regulator</fullName>
    </submittedName>
</protein>
<dbReference type="SUPFAM" id="SSF52172">
    <property type="entry name" value="CheY-like"/>
    <property type="match status" value="1"/>
</dbReference>
<comment type="caution">
    <text evidence="8">The sequence shown here is derived from an EMBL/GenBank/DDBJ whole genome shotgun (WGS) entry which is preliminary data.</text>
</comment>
<dbReference type="Pfam" id="PF00072">
    <property type="entry name" value="Response_reg"/>
    <property type="match status" value="1"/>
</dbReference>
<keyword evidence="5" id="KW-0804">Transcription</keyword>
<dbReference type="GO" id="GO:0032993">
    <property type="term" value="C:protein-DNA complex"/>
    <property type="evidence" value="ECO:0007669"/>
    <property type="project" value="TreeGrafter"/>
</dbReference>
<dbReference type="AlphaFoldDB" id="A0A6L6QNW6"/>
<evidence type="ECO:0000256" key="1">
    <source>
        <dbReference type="ARBA" id="ARBA00022553"/>
    </source>
</evidence>
<evidence type="ECO:0000256" key="4">
    <source>
        <dbReference type="ARBA" id="ARBA00023125"/>
    </source>
</evidence>
<dbReference type="SMART" id="SM00448">
    <property type="entry name" value="REC"/>
    <property type="match status" value="1"/>
</dbReference>